<evidence type="ECO:0000313" key="2">
    <source>
        <dbReference type="Proteomes" id="UP001147782"/>
    </source>
</evidence>
<proteinExistence type="predicted"/>
<protein>
    <submittedName>
        <fullName evidence="1">Uncharacterized protein</fullName>
    </submittedName>
</protein>
<dbReference type="AlphaFoldDB" id="A0A9W9S0T5"/>
<evidence type="ECO:0000313" key="1">
    <source>
        <dbReference type="EMBL" id="KAJ5369846.1"/>
    </source>
</evidence>
<dbReference type="GeneID" id="81438046"/>
<organism evidence="1 2">
    <name type="scientific">Penicillium cataractarum</name>
    <dbReference type="NCBI Taxonomy" id="2100454"/>
    <lineage>
        <taxon>Eukaryota</taxon>
        <taxon>Fungi</taxon>
        <taxon>Dikarya</taxon>
        <taxon>Ascomycota</taxon>
        <taxon>Pezizomycotina</taxon>
        <taxon>Eurotiomycetes</taxon>
        <taxon>Eurotiomycetidae</taxon>
        <taxon>Eurotiales</taxon>
        <taxon>Aspergillaceae</taxon>
        <taxon>Penicillium</taxon>
    </lineage>
</organism>
<accession>A0A9W9S0T5</accession>
<reference evidence="1" key="1">
    <citation type="submission" date="2022-11" db="EMBL/GenBank/DDBJ databases">
        <authorList>
            <person name="Petersen C."/>
        </authorList>
    </citation>
    <scope>NUCLEOTIDE SEQUENCE</scope>
    <source>
        <strain evidence="1">IBT 29864</strain>
    </source>
</reference>
<comment type="caution">
    <text evidence="1">The sequence shown here is derived from an EMBL/GenBank/DDBJ whole genome shotgun (WGS) entry which is preliminary data.</text>
</comment>
<dbReference type="RefSeq" id="XP_056554280.1">
    <property type="nucleotide sequence ID" value="XM_056698867.1"/>
</dbReference>
<sequence>MISWELVSPTESLPATLPSYEDIKLPPKPLRPHVDLATGPFVATRVHLGILKKLGPNVKSWESSSTPRAMTGHFRRYAVHLEQIPEHVHEGTELVAVDNFGAIYDLSCNGGSQSYCCSGFVPSSYENTDSPKLIGQNGLTKRGSWVAEDPSCLAFMNLAADILGSDVIYAFGTSDRLNGGDFSYDYYQEMDDLCVKRKEVVAHEKAAGVNGAIASAASMYGQGAVGPGITALNIVTKTITAEPVQAVKMIGQWPVVKYSADEPDCSVTYTCKYGKGFDERKKYYASAAKHALEGGRYYCEVDEFPMGSLREAENQAYQVVRFLNGPQNGRQGTDWNQWIQAVYKPCEYLRGEKGPPPITWEFGPFNEGDTRQRNALDMNHFVRAYGFDSQTPGSECWATYTYIDTNGAASTSTCPDQGFRGMKDDPMYLYYEWPPYNNYVDPPTVRNLPHPIFSAQWLKREITRSVL</sequence>
<gene>
    <name evidence="1" type="ORF">N7496_005938</name>
</gene>
<dbReference type="OrthoDB" id="73875at2759"/>
<dbReference type="EMBL" id="JAPZBS010000005">
    <property type="protein sequence ID" value="KAJ5369846.1"/>
    <property type="molecule type" value="Genomic_DNA"/>
</dbReference>
<keyword evidence="2" id="KW-1185">Reference proteome</keyword>
<name>A0A9W9S0T5_9EURO</name>
<reference evidence="1" key="2">
    <citation type="journal article" date="2023" name="IMA Fungus">
        <title>Comparative genomic study of the Penicillium genus elucidates a diverse pangenome and 15 lateral gene transfer events.</title>
        <authorList>
            <person name="Petersen C."/>
            <person name="Sorensen T."/>
            <person name="Nielsen M.R."/>
            <person name="Sondergaard T.E."/>
            <person name="Sorensen J.L."/>
            <person name="Fitzpatrick D.A."/>
            <person name="Frisvad J.C."/>
            <person name="Nielsen K.L."/>
        </authorList>
    </citation>
    <scope>NUCLEOTIDE SEQUENCE</scope>
    <source>
        <strain evidence="1">IBT 29864</strain>
    </source>
</reference>
<dbReference type="Proteomes" id="UP001147782">
    <property type="component" value="Unassembled WGS sequence"/>
</dbReference>